<gene>
    <name evidence="1" type="ORF">BCO71171_01647</name>
</gene>
<evidence type="ECO:0000313" key="2">
    <source>
        <dbReference type="Proteomes" id="UP000494182"/>
    </source>
</evidence>
<dbReference type="RefSeq" id="WP_174972518.1">
    <property type="nucleotide sequence ID" value="NZ_CABVQT010000003.1"/>
</dbReference>
<organism evidence="1 2">
    <name type="scientific">Burkholderia contaminans</name>
    <dbReference type="NCBI Taxonomy" id="488447"/>
    <lineage>
        <taxon>Bacteria</taxon>
        <taxon>Pseudomonadati</taxon>
        <taxon>Pseudomonadota</taxon>
        <taxon>Betaproteobacteria</taxon>
        <taxon>Burkholderiales</taxon>
        <taxon>Burkholderiaceae</taxon>
        <taxon>Burkholderia</taxon>
        <taxon>Burkholderia cepacia complex</taxon>
    </lineage>
</organism>
<name>A0A6P2W3D0_9BURK</name>
<dbReference type="AlphaFoldDB" id="A0A6P2W3D0"/>
<evidence type="ECO:0000313" key="1">
    <source>
        <dbReference type="EMBL" id="VWC98239.1"/>
    </source>
</evidence>
<accession>A0A6P2W3D0</accession>
<reference evidence="1 2" key="1">
    <citation type="submission" date="2019-09" db="EMBL/GenBank/DDBJ databases">
        <authorList>
            <person name="Depoorter E."/>
        </authorList>
    </citation>
    <scope>NUCLEOTIDE SEQUENCE [LARGE SCALE GENOMIC DNA]</scope>
    <source>
        <strain evidence="1">R-71171</strain>
    </source>
</reference>
<sequence length="95" mass="10285">MKTSFEYRIHTTPSADAFDAIANALRQANDDIDIDPDRRQLEVRGDAGGWPLIGLSTDADDFFLVTTRGPTRDAMLGSISFALSALGAAWRIADA</sequence>
<dbReference type="EMBL" id="CABVQT010000003">
    <property type="protein sequence ID" value="VWC98239.1"/>
    <property type="molecule type" value="Genomic_DNA"/>
</dbReference>
<protein>
    <submittedName>
        <fullName evidence="1">Uncharacterized protein</fullName>
    </submittedName>
</protein>
<dbReference type="Proteomes" id="UP000494182">
    <property type="component" value="Unassembled WGS sequence"/>
</dbReference>
<proteinExistence type="predicted"/>